<proteinExistence type="predicted"/>
<dbReference type="EMBL" id="CP015405">
    <property type="protein sequence ID" value="ANU78066.1"/>
    <property type="molecule type" value="Genomic_DNA"/>
</dbReference>
<organism evidence="1 2">
    <name type="scientific">Blautia pseudococcoides</name>
    <dbReference type="NCBI Taxonomy" id="1796616"/>
    <lineage>
        <taxon>Bacteria</taxon>
        <taxon>Bacillati</taxon>
        <taxon>Bacillota</taxon>
        <taxon>Clostridia</taxon>
        <taxon>Lachnospirales</taxon>
        <taxon>Lachnospiraceae</taxon>
        <taxon>Blautia</taxon>
    </lineage>
</organism>
<keyword evidence="2" id="KW-1185">Reference proteome</keyword>
<sequence>METLKEYRYKIVREDLLTGEQAKRGRVILRWEPLDVGGLYMHLYGKSGAYRVLACISEEEVEL</sequence>
<dbReference type="KEGG" id="byl:A4V09_21385"/>
<accession>A0A1C7IED8</accession>
<evidence type="ECO:0000313" key="1">
    <source>
        <dbReference type="EMBL" id="ANU78066.1"/>
    </source>
</evidence>
<dbReference type="AlphaFoldDB" id="A0A1C7IED8"/>
<name>A0A1C7IED8_9FIRM</name>
<dbReference type="STRING" id="1796616.A4V09_21385"/>
<dbReference type="RefSeq" id="WP_065544158.1">
    <property type="nucleotide sequence ID" value="NZ_CP015405.2"/>
</dbReference>
<gene>
    <name evidence="1" type="ORF">A4V09_21385</name>
</gene>
<reference evidence="1" key="1">
    <citation type="submission" date="2017-04" db="EMBL/GenBank/DDBJ databases">
        <title>Complete Genome Sequences of Twelve Strains of a Stable Defined Moderately Diverse Mouse Microbiota 2 (sDMDMm2).</title>
        <authorList>
            <person name="Uchimura Y."/>
            <person name="Wyss M."/>
            <person name="Brugiroux S."/>
            <person name="Limenitakis J.P."/>
            <person name="Stecher B."/>
            <person name="McCoy K.D."/>
            <person name="Macpherson A.J."/>
        </authorList>
    </citation>
    <scope>NUCLEOTIDE SEQUENCE</scope>
    <source>
        <strain evidence="1">YL58</strain>
    </source>
</reference>
<dbReference type="Proteomes" id="UP000092574">
    <property type="component" value="Chromosome"/>
</dbReference>
<protein>
    <submittedName>
        <fullName evidence="1">Uncharacterized protein</fullName>
    </submittedName>
</protein>
<dbReference type="OrthoDB" id="9814229at2"/>
<evidence type="ECO:0000313" key="2">
    <source>
        <dbReference type="Proteomes" id="UP000092574"/>
    </source>
</evidence>